<dbReference type="InterPro" id="IPR036888">
    <property type="entry name" value="DNA_integrity_DisA_N_sf"/>
</dbReference>
<comment type="cofactor">
    <cofactor evidence="6">
        <name>Mn(2+)</name>
        <dbReference type="ChEBI" id="CHEBI:29035"/>
    </cofactor>
</comment>
<dbReference type="Pfam" id="PF21754">
    <property type="entry name" value="DacZ_A"/>
    <property type="match status" value="1"/>
</dbReference>
<dbReference type="OrthoDB" id="85944at2157"/>
<accession>A0A484F7B3</accession>
<proteinExistence type="inferred from homology"/>
<keyword evidence="9" id="KW-1185">Reference proteome</keyword>
<keyword evidence="6" id="KW-0464">Manganese</keyword>
<dbReference type="GO" id="GO:0106408">
    <property type="term" value="F:diadenylate cyclase activity"/>
    <property type="evidence" value="ECO:0007669"/>
    <property type="project" value="UniProtKB-EC"/>
</dbReference>
<keyword evidence="3 6" id="KW-0548">Nucleotidyltransferase</keyword>
<comment type="caution">
    <text evidence="8">The sequence shown here is derived from an EMBL/GenBank/DDBJ whole genome shotgun (WGS) entry which is preliminary data.</text>
</comment>
<sequence length="326" mass="35957">MEEITDKPEVKTVIETPIFNASASDDLCGILLKDSVLHLAKLTGAVAVFTFGNIDTKSFKDLTIPIIDITQIKTIIEKLTYLQHEDQFQIQEVSESIRTEADKNASLLMSAAAVEYSLGTIECGIVIGLIRTQNSYSLVVHSMEENETVQTVRECEKRVSPETFRSVLHLSLNIAMKGREGKKVGTAFVIGDEEEVLERSHQMIINPFRGQDPGSEISINKKENWETVMGFAQLDGVFIISETGKILSAGRYLDVDTRDIHIEKGLGTRHLSSASITRDTNAIAVAISESGGTIRVYMDGKEVIFVEPNTSLVEVEGRQLANNPLN</sequence>
<dbReference type="Gene3D" id="3.40.1700.10">
    <property type="entry name" value="DNA integrity scanning protein, DisA, N-terminal domain"/>
    <property type="match status" value="1"/>
</dbReference>
<feature type="domain" description="DAC" evidence="7">
    <location>
        <begin position="149"/>
        <end position="308"/>
    </location>
</feature>
<keyword evidence="5 6" id="KW-0067">ATP-binding</keyword>
<evidence type="ECO:0000256" key="6">
    <source>
        <dbReference type="HAMAP-Rule" id="MF_00840"/>
    </source>
</evidence>
<dbReference type="EC" id="2.7.7.85" evidence="6"/>
<evidence type="ECO:0000313" key="9">
    <source>
        <dbReference type="Proteomes" id="UP000294855"/>
    </source>
</evidence>
<dbReference type="InterPro" id="IPR003390">
    <property type="entry name" value="DNA_integrity_scan_DisA_N"/>
</dbReference>
<dbReference type="InterPro" id="IPR014499">
    <property type="entry name" value="DAC_DacZ"/>
</dbReference>
<dbReference type="PANTHER" id="PTHR34185">
    <property type="entry name" value="DIADENYLATE CYCLASE"/>
    <property type="match status" value="1"/>
</dbReference>
<dbReference type="GO" id="GO:0030145">
    <property type="term" value="F:manganese ion binding"/>
    <property type="evidence" value="ECO:0007669"/>
    <property type="project" value="UniProtKB-UniRule"/>
</dbReference>
<organism evidence="8 9">
    <name type="scientific">Methanimicrococcus blatticola</name>
    <dbReference type="NCBI Taxonomy" id="91560"/>
    <lineage>
        <taxon>Archaea</taxon>
        <taxon>Methanobacteriati</taxon>
        <taxon>Methanobacteriota</taxon>
        <taxon>Stenosarchaea group</taxon>
        <taxon>Methanomicrobia</taxon>
        <taxon>Methanosarcinales</taxon>
        <taxon>Methanosarcinaceae</taxon>
        <taxon>Methanimicrococcus</taxon>
    </lineage>
</organism>
<dbReference type="RefSeq" id="WP_133516813.1">
    <property type="nucleotide sequence ID" value="NZ_JAHDUW010000001.1"/>
</dbReference>
<dbReference type="AlphaFoldDB" id="A0A484F7B3"/>
<evidence type="ECO:0000259" key="7">
    <source>
        <dbReference type="PROSITE" id="PS51794"/>
    </source>
</evidence>
<dbReference type="GO" id="GO:0005524">
    <property type="term" value="F:ATP binding"/>
    <property type="evidence" value="ECO:0007669"/>
    <property type="project" value="UniProtKB-UniRule"/>
</dbReference>
<evidence type="ECO:0000256" key="3">
    <source>
        <dbReference type="ARBA" id="ARBA00022695"/>
    </source>
</evidence>
<dbReference type="InterPro" id="IPR048546">
    <property type="entry name" value="DacZ_A"/>
</dbReference>
<comment type="catalytic activity">
    <reaction evidence="1 6">
        <text>2 ATP = 3',3'-c-di-AMP + 2 diphosphate</text>
        <dbReference type="Rhea" id="RHEA:35655"/>
        <dbReference type="ChEBI" id="CHEBI:30616"/>
        <dbReference type="ChEBI" id="CHEBI:33019"/>
        <dbReference type="ChEBI" id="CHEBI:71500"/>
        <dbReference type="EC" id="2.7.7.85"/>
    </reaction>
</comment>
<dbReference type="SUPFAM" id="SSF143597">
    <property type="entry name" value="YojJ-like"/>
    <property type="match status" value="1"/>
</dbReference>
<evidence type="ECO:0000313" key="8">
    <source>
        <dbReference type="EMBL" id="TDQ71238.1"/>
    </source>
</evidence>
<keyword evidence="2 6" id="KW-0808">Transferase</keyword>
<dbReference type="EMBL" id="SNYS01000005">
    <property type="protein sequence ID" value="TDQ71238.1"/>
    <property type="molecule type" value="Genomic_DNA"/>
</dbReference>
<dbReference type="InterPro" id="IPR050338">
    <property type="entry name" value="DisA"/>
</dbReference>
<evidence type="ECO:0000256" key="1">
    <source>
        <dbReference type="ARBA" id="ARBA00000877"/>
    </source>
</evidence>
<reference evidence="8 9" key="1">
    <citation type="submission" date="2019-03" db="EMBL/GenBank/DDBJ databases">
        <title>Genomic Encyclopedia of Type Strains, Phase IV (KMG-IV): sequencing the most valuable type-strain genomes for metagenomic binning, comparative biology and taxonomic classification.</title>
        <authorList>
            <person name="Goeker M."/>
        </authorList>
    </citation>
    <scope>NUCLEOTIDE SEQUENCE [LARGE SCALE GENOMIC DNA]</scope>
    <source>
        <strain evidence="8 9">DSM 13328</strain>
    </source>
</reference>
<dbReference type="PANTHER" id="PTHR34185:SF1">
    <property type="entry name" value="DIADENYLATE CYCLASE"/>
    <property type="match status" value="1"/>
</dbReference>
<dbReference type="Pfam" id="PF02457">
    <property type="entry name" value="DAC"/>
    <property type="match status" value="1"/>
</dbReference>
<dbReference type="GO" id="GO:0004016">
    <property type="term" value="F:adenylate cyclase activity"/>
    <property type="evidence" value="ECO:0007669"/>
    <property type="project" value="UniProtKB-UniRule"/>
</dbReference>
<comment type="function">
    <text evidence="6">Diadenylate cyclase that catalyzes the condensation of 2 ATP molecules into cyclic di-AMP (c-di-AMP). c-di-AMP is a second messenger for intracellular signal transduction involved in the control of important regulatory processes such as osmoregulation.</text>
</comment>
<dbReference type="PROSITE" id="PS51794">
    <property type="entry name" value="DAC"/>
    <property type="match status" value="1"/>
</dbReference>
<evidence type="ECO:0000256" key="5">
    <source>
        <dbReference type="ARBA" id="ARBA00022840"/>
    </source>
</evidence>
<gene>
    <name evidence="6" type="primary">dacZ</name>
    <name evidence="8" type="ORF">C7391_0343</name>
</gene>
<evidence type="ECO:0000256" key="4">
    <source>
        <dbReference type="ARBA" id="ARBA00022741"/>
    </source>
</evidence>
<comment type="similarity">
    <text evidence="6">Belongs to the adenylate cyclase family. DacZ subfamily.</text>
</comment>
<dbReference type="Proteomes" id="UP000294855">
    <property type="component" value="Unassembled WGS sequence"/>
</dbReference>
<name>A0A484F7B3_9EURY</name>
<protein>
    <recommendedName>
        <fullName evidence="6">Diadenylate cyclase</fullName>
        <shortName evidence="6">DAC</shortName>
        <ecNumber evidence="6">2.7.7.85</ecNumber>
    </recommendedName>
    <alternativeName>
        <fullName evidence="6">Cyclic-di-AMP synthase</fullName>
        <shortName evidence="6">c-di-AMP synthase</shortName>
    </alternativeName>
</protein>
<dbReference type="HAMAP" id="MF_00840">
    <property type="entry name" value="DacZ"/>
    <property type="match status" value="1"/>
</dbReference>
<keyword evidence="4 6" id="KW-0547">Nucleotide-binding</keyword>
<evidence type="ECO:0000256" key="2">
    <source>
        <dbReference type="ARBA" id="ARBA00022679"/>
    </source>
</evidence>